<dbReference type="WBParaSite" id="BTMF_0000278201-mRNA-1">
    <property type="protein sequence ID" value="BTMF_0000278201-mRNA-1"/>
    <property type="gene ID" value="BTMF_0000278201"/>
</dbReference>
<sequence>MQLNDIYRSVVTDDGSLLRSCFQLKVFMISTNSGLGDY</sequence>
<reference evidence="3" key="1">
    <citation type="submission" date="2017-02" db="UniProtKB">
        <authorList>
            <consortium name="WormBaseParasite"/>
        </authorList>
    </citation>
    <scope>IDENTIFICATION</scope>
</reference>
<dbReference type="AlphaFoldDB" id="A0A0R3Q8X4"/>
<reference evidence="1 2" key="2">
    <citation type="submission" date="2018-11" db="EMBL/GenBank/DDBJ databases">
        <authorList>
            <consortium name="Pathogen Informatics"/>
        </authorList>
    </citation>
    <scope>NUCLEOTIDE SEQUENCE [LARGE SCALE GENOMIC DNA]</scope>
</reference>
<organism evidence="3">
    <name type="scientific">Brugia timori</name>
    <dbReference type="NCBI Taxonomy" id="42155"/>
    <lineage>
        <taxon>Eukaryota</taxon>
        <taxon>Metazoa</taxon>
        <taxon>Ecdysozoa</taxon>
        <taxon>Nematoda</taxon>
        <taxon>Chromadorea</taxon>
        <taxon>Rhabditida</taxon>
        <taxon>Spirurina</taxon>
        <taxon>Spiruromorpha</taxon>
        <taxon>Filarioidea</taxon>
        <taxon>Onchocercidae</taxon>
        <taxon>Brugia</taxon>
    </lineage>
</organism>
<evidence type="ECO:0000313" key="3">
    <source>
        <dbReference type="WBParaSite" id="BTMF_0000278201-mRNA-1"/>
    </source>
</evidence>
<accession>A0A0R3Q8X4</accession>
<evidence type="ECO:0000313" key="2">
    <source>
        <dbReference type="Proteomes" id="UP000280834"/>
    </source>
</evidence>
<proteinExistence type="predicted"/>
<name>A0A0R3Q8X4_9BILA</name>
<gene>
    <name evidence="1" type="ORF">BTMF_LOCUS2106</name>
</gene>
<keyword evidence="2" id="KW-1185">Reference proteome</keyword>
<protein>
    <submittedName>
        <fullName evidence="1 3">Uncharacterized protein</fullName>
    </submittedName>
</protein>
<dbReference type="EMBL" id="UZAG01001649">
    <property type="protein sequence ID" value="VDO11785.1"/>
    <property type="molecule type" value="Genomic_DNA"/>
</dbReference>
<dbReference type="Proteomes" id="UP000280834">
    <property type="component" value="Unassembled WGS sequence"/>
</dbReference>
<evidence type="ECO:0000313" key="1">
    <source>
        <dbReference type="EMBL" id="VDO11785.1"/>
    </source>
</evidence>